<feature type="compositionally biased region" description="Polar residues" evidence="7">
    <location>
        <begin position="220"/>
        <end position="243"/>
    </location>
</feature>
<reference evidence="8" key="1">
    <citation type="submission" date="2019-03" db="EMBL/GenBank/DDBJ databases">
        <title>Improved annotation for the trematode Fasciola hepatica.</title>
        <authorList>
            <person name="Choi Y.-J."/>
            <person name="Martin J."/>
            <person name="Mitreva M."/>
        </authorList>
    </citation>
    <scope>NUCLEOTIDE SEQUENCE [LARGE SCALE GENOMIC DNA]</scope>
</reference>
<keyword evidence="3" id="KW-0597">Phosphoprotein</keyword>
<dbReference type="GO" id="GO:0000226">
    <property type="term" value="P:microtubule cytoskeleton organization"/>
    <property type="evidence" value="ECO:0007669"/>
    <property type="project" value="TreeGrafter"/>
</dbReference>
<evidence type="ECO:0000256" key="2">
    <source>
        <dbReference type="ARBA" id="ARBA00022490"/>
    </source>
</evidence>
<dbReference type="GO" id="GO:0008017">
    <property type="term" value="F:microtubule binding"/>
    <property type="evidence" value="ECO:0007669"/>
    <property type="project" value="InterPro"/>
</dbReference>
<keyword evidence="2 6" id="KW-0963">Cytoplasm</keyword>
<feature type="compositionally biased region" description="Low complexity" evidence="7">
    <location>
        <begin position="161"/>
        <end position="174"/>
    </location>
</feature>
<comment type="caution">
    <text evidence="8">The sequence shown here is derived from an EMBL/GenBank/DDBJ whole genome shotgun (WGS) entry which is preliminary data.</text>
</comment>
<evidence type="ECO:0000256" key="7">
    <source>
        <dbReference type="SAM" id="MobiDB-lite"/>
    </source>
</evidence>
<dbReference type="Pfam" id="PF00418">
    <property type="entry name" value="Tubulin-binding"/>
    <property type="match status" value="3"/>
</dbReference>
<feature type="compositionally biased region" description="Low complexity" evidence="7">
    <location>
        <begin position="37"/>
        <end position="52"/>
    </location>
</feature>
<dbReference type="GO" id="GO:0005874">
    <property type="term" value="C:microtubule"/>
    <property type="evidence" value="ECO:0007669"/>
    <property type="project" value="UniProtKB-KW"/>
</dbReference>
<evidence type="ECO:0000313" key="9">
    <source>
        <dbReference type="Proteomes" id="UP000230066"/>
    </source>
</evidence>
<evidence type="ECO:0000256" key="1">
    <source>
        <dbReference type="ARBA" id="ARBA00004245"/>
    </source>
</evidence>
<proteinExistence type="predicted"/>
<comment type="subcellular location">
    <subcellularLocation>
        <location evidence="1 6">Cytoplasm</location>
        <location evidence="1 6">Cytoskeleton</location>
    </subcellularLocation>
</comment>
<dbReference type="PANTHER" id="PTHR11501">
    <property type="entry name" value="MICROTUBULE-ASSOCIATED PROTEIN"/>
    <property type="match status" value="1"/>
</dbReference>
<evidence type="ECO:0000256" key="3">
    <source>
        <dbReference type="ARBA" id="ARBA00022553"/>
    </source>
</evidence>
<feature type="compositionally biased region" description="Low complexity" evidence="7">
    <location>
        <begin position="19"/>
        <end position="30"/>
    </location>
</feature>
<feature type="compositionally biased region" description="Low complexity" evidence="7">
    <location>
        <begin position="418"/>
        <end position="437"/>
    </location>
</feature>
<evidence type="ECO:0000256" key="6">
    <source>
        <dbReference type="RuleBase" id="RU000686"/>
    </source>
</evidence>
<feature type="region of interest" description="Disordered" evidence="7">
    <location>
        <begin position="402"/>
        <end position="437"/>
    </location>
</feature>
<keyword evidence="5 6" id="KW-0206">Cytoskeleton</keyword>
<keyword evidence="4" id="KW-0677">Repeat</keyword>
<dbReference type="InterPro" id="IPR027324">
    <property type="entry name" value="MAP2/MAP4/Tau"/>
</dbReference>
<dbReference type="PROSITE" id="PS51491">
    <property type="entry name" value="TAU_MAP_2"/>
    <property type="match status" value="3"/>
</dbReference>
<dbReference type="Proteomes" id="UP000230066">
    <property type="component" value="Unassembled WGS sequence"/>
</dbReference>
<feature type="compositionally biased region" description="Basic and acidic residues" evidence="7">
    <location>
        <begin position="244"/>
        <end position="258"/>
    </location>
</feature>
<dbReference type="AlphaFoldDB" id="A0A4E0RXN2"/>
<evidence type="ECO:0000256" key="5">
    <source>
        <dbReference type="ARBA" id="ARBA00023212"/>
    </source>
</evidence>
<sequence length="437" mass="46071">MDVASPLGLRYAQQGHNFPSQQATPPQSSPNVMRAPSTGVTVSTAPASSVSSMHVSTNPEKSLHLSQNLSNQTNTNGVGLYPVNTSNDSQQPAAQPQTELTSNPSTNSATAHPLNDTKIQQPSAIPRIRPSGIPRLGNLPRPIPSSPSFDSSHSNGHTGAPTPSTTSSFPASMSGRLPSSVSGPRHPISTPISPLSAPPDSQTPLSVSNRPLLGHMDLATQETSFNRQYSGRSRTGVRSATTNRGDRATSEHPHRFADTESDTSSIFSSSGTPKVITSKINSLKNVHHKPGGGNVAIVNEKVHLGPIKSKCGSFANVKHKPGGGNVMIVDEKIDLSSAHSRVGSLQNAKHTPGGGKVQIVSQKLEFDKTAKSKVGSLKNTNHRPGGGDVQIFNESLPWLKYNKPNLPPEERARINKQMSNNHSGGMNSSMHSGSTGS</sequence>
<feature type="compositionally biased region" description="Polar residues" evidence="7">
    <location>
        <begin position="53"/>
        <end position="110"/>
    </location>
</feature>
<protein>
    <recommendedName>
        <fullName evidence="6">Microtubule-associated protein</fullName>
    </recommendedName>
</protein>
<dbReference type="EMBL" id="JXXN02000214">
    <property type="protein sequence ID" value="THD28188.1"/>
    <property type="molecule type" value="Genomic_DNA"/>
</dbReference>
<dbReference type="PROSITE" id="PS00229">
    <property type="entry name" value="TAU_MAP_1"/>
    <property type="match status" value="1"/>
</dbReference>
<keyword evidence="9" id="KW-1185">Reference proteome</keyword>
<feature type="compositionally biased region" description="Polar residues" evidence="7">
    <location>
        <begin position="199"/>
        <end position="209"/>
    </location>
</feature>
<evidence type="ECO:0000313" key="8">
    <source>
        <dbReference type="EMBL" id="THD28188.1"/>
    </source>
</evidence>
<feature type="region of interest" description="Disordered" evidence="7">
    <location>
        <begin position="1"/>
        <end position="272"/>
    </location>
</feature>
<dbReference type="InterPro" id="IPR001084">
    <property type="entry name" value="MAP_tubulin-bd_rpt"/>
</dbReference>
<keyword evidence="6" id="KW-0493">Microtubule</keyword>
<dbReference type="PANTHER" id="PTHR11501:SF18">
    <property type="entry name" value="MICROTUBULE-ASSOCIATED PROTEIN"/>
    <property type="match status" value="1"/>
</dbReference>
<name>A0A4E0RXN2_FASHE</name>
<dbReference type="GO" id="GO:0043005">
    <property type="term" value="C:neuron projection"/>
    <property type="evidence" value="ECO:0007669"/>
    <property type="project" value="TreeGrafter"/>
</dbReference>
<organism evidence="8 9">
    <name type="scientific">Fasciola hepatica</name>
    <name type="common">Liver fluke</name>
    <dbReference type="NCBI Taxonomy" id="6192"/>
    <lineage>
        <taxon>Eukaryota</taxon>
        <taxon>Metazoa</taxon>
        <taxon>Spiralia</taxon>
        <taxon>Lophotrochozoa</taxon>
        <taxon>Platyhelminthes</taxon>
        <taxon>Trematoda</taxon>
        <taxon>Digenea</taxon>
        <taxon>Plagiorchiida</taxon>
        <taxon>Echinostomata</taxon>
        <taxon>Echinostomatoidea</taxon>
        <taxon>Fasciolidae</taxon>
        <taxon>Fasciola</taxon>
    </lineage>
</organism>
<dbReference type="GO" id="GO:0031175">
    <property type="term" value="P:neuron projection development"/>
    <property type="evidence" value="ECO:0007669"/>
    <property type="project" value="TreeGrafter"/>
</dbReference>
<gene>
    <name evidence="8" type="ORF">D915_000995</name>
</gene>
<accession>A0A4E0RXN2</accession>
<evidence type="ECO:0000256" key="4">
    <source>
        <dbReference type="ARBA" id="ARBA00022737"/>
    </source>
</evidence>